<dbReference type="AlphaFoldDB" id="A0AAV5BFW7"/>
<dbReference type="Pfam" id="PF00651">
    <property type="entry name" value="BTB"/>
    <property type="match status" value="1"/>
</dbReference>
<dbReference type="Gene3D" id="3.30.710.10">
    <property type="entry name" value="Potassium Channel Kv1.1, Chain A"/>
    <property type="match status" value="1"/>
</dbReference>
<dbReference type="InterPro" id="IPR056423">
    <property type="entry name" value="BACK_BPM_SPOP"/>
</dbReference>
<reference evidence="5" key="2">
    <citation type="submission" date="2021-12" db="EMBL/GenBank/DDBJ databases">
        <title>Resequencing data analysis of finger millet.</title>
        <authorList>
            <person name="Hatakeyama M."/>
            <person name="Aluri S."/>
            <person name="Balachadran M.T."/>
            <person name="Sivarajan S.R."/>
            <person name="Poveda L."/>
            <person name="Shimizu-Inatsugi R."/>
            <person name="Schlapbach R."/>
            <person name="Sreeman S.M."/>
            <person name="Shimizu K.K."/>
        </authorList>
    </citation>
    <scope>NUCLEOTIDE SEQUENCE</scope>
</reference>
<comment type="similarity">
    <text evidence="2">Belongs to the Tdpoz family.</text>
</comment>
<proteinExistence type="inferred from homology"/>
<organism evidence="5 6">
    <name type="scientific">Eleusine coracana subsp. coracana</name>
    <dbReference type="NCBI Taxonomy" id="191504"/>
    <lineage>
        <taxon>Eukaryota</taxon>
        <taxon>Viridiplantae</taxon>
        <taxon>Streptophyta</taxon>
        <taxon>Embryophyta</taxon>
        <taxon>Tracheophyta</taxon>
        <taxon>Spermatophyta</taxon>
        <taxon>Magnoliopsida</taxon>
        <taxon>Liliopsida</taxon>
        <taxon>Poales</taxon>
        <taxon>Poaceae</taxon>
        <taxon>PACMAD clade</taxon>
        <taxon>Chloridoideae</taxon>
        <taxon>Cynodonteae</taxon>
        <taxon>Eleusininae</taxon>
        <taxon>Eleusine</taxon>
    </lineage>
</organism>
<evidence type="ECO:0000259" key="3">
    <source>
        <dbReference type="Pfam" id="PF00651"/>
    </source>
</evidence>
<evidence type="ECO:0000313" key="5">
    <source>
        <dbReference type="EMBL" id="GJM84603.1"/>
    </source>
</evidence>
<dbReference type="SUPFAM" id="SSF54695">
    <property type="entry name" value="POZ domain"/>
    <property type="match status" value="1"/>
</dbReference>
<evidence type="ECO:0000256" key="2">
    <source>
        <dbReference type="ARBA" id="ARBA00010846"/>
    </source>
</evidence>
<evidence type="ECO:0000256" key="1">
    <source>
        <dbReference type="ARBA" id="ARBA00004906"/>
    </source>
</evidence>
<accession>A0AAV5BFW7</accession>
<name>A0AAV5BFW7_ELECO</name>
<evidence type="ECO:0000259" key="4">
    <source>
        <dbReference type="Pfam" id="PF24570"/>
    </source>
</evidence>
<dbReference type="PANTHER" id="PTHR26379">
    <property type="entry name" value="BTB/POZ AND MATH DOMAIN-CONTAINING PROTEIN 1"/>
    <property type="match status" value="1"/>
</dbReference>
<dbReference type="InterPro" id="IPR011333">
    <property type="entry name" value="SKP1/BTB/POZ_sf"/>
</dbReference>
<dbReference type="Pfam" id="PF24570">
    <property type="entry name" value="BACK_BPM_SPOP"/>
    <property type="match status" value="1"/>
</dbReference>
<dbReference type="Gene3D" id="1.25.40.420">
    <property type="match status" value="1"/>
</dbReference>
<feature type="domain" description="BTB" evidence="3">
    <location>
        <begin position="6"/>
        <end position="70"/>
    </location>
</feature>
<sequence>MMDATSSNGTIRIGDMEAKVFKAMLHFIYTDSFPEMDKEEQVAMLQHLLEAADRFNVQRMKLMCQDKLCRCIDASSVVTNLLLAKQHGCQALKEACFEFLKFPTNLAAAMATEGFDHLVSSYANVVKELTSKLAIH</sequence>
<gene>
    <name evidence="5" type="primary">ga00288</name>
    <name evidence="5" type="ORF">PR202_ga00288</name>
</gene>
<evidence type="ECO:0008006" key="7">
    <source>
        <dbReference type="Google" id="ProtNLM"/>
    </source>
</evidence>
<dbReference type="PANTHER" id="PTHR26379:SF483">
    <property type="entry name" value="OS11G0619800 PROTEIN"/>
    <property type="match status" value="1"/>
</dbReference>
<evidence type="ECO:0000313" key="6">
    <source>
        <dbReference type="Proteomes" id="UP001054889"/>
    </source>
</evidence>
<protein>
    <recommendedName>
        <fullName evidence="7">BTB domain-containing protein</fullName>
    </recommendedName>
</protein>
<dbReference type="EMBL" id="BQKI01000001">
    <property type="protein sequence ID" value="GJM84603.1"/>
    <property type="molecule type" value="Genomic_DNA"/>
</dbReference>
<dbReference type="GO" id="GO:0016567">
    <property type="term" value="P:protein ubiquitination"/>
    <property type="evidence" value="ECO:0007669"/>
    <property type="project" value="InterPro"/>
</dbReference>
<reference evidence="5" key="1">
    <citation type="journal article" date="2018" name="DNA Res.">
        <title>Multiple hybrid de novo genome assembly of finger millet, an orphan allotetraploid crop.</title>
        <authorList>
            <person name="Hatakeyama M."/>
            <person name="Aluri S."/>
            <person name="Balachadran M.T."/>
            <person name="Sivarajan S.R."/>
            <person name="Patrignani A."/>
            <person name="Gruter S."/>
            <person name="Poveda L."/>
            <person name="Shimizu-Inatsugi R."/>
            <person name="Baeten J."/>
            <person name="Francoijs K.J."/>
            <person name="Nataraja K.N."/>
            <person name="Reddy Y.A.N."/>
            <person name="Phadnis S."/>
            <person name="Ravikumar R.L."/>
            <person name="Schlapbach R."/>
            <person name="Sreeman S.M."/>
            <person name="Shimizu K.K."/>
        </authorList>
    </citation>
    <scope>NUCLEOTIDE SEQUENCE</scope>
</reference>
<dbReference type="Proteomes" id="UP001054889">
    <property type="component" value="Unassembled WGS sequence"/>
</dbReference>
<feature type="domain" description="BPM/SPOP BACK" evidence="4">
    <location>
        <begin position="76"/>
        <end position="129"/>
    </location>
</feature>
<comment type="pathway">
    <text evidence="1">Protein modification; protein ubiquitination.</text>
</comment>
<comment type="caution">
    <text evidence="5">The sequence shown here is derived from an EMBL/GenBank/DDBJ whole genome shotgun (WGS) entry which is preliminary data.</text>
</comment>
<dbReference type="InterPro" id="IPR000210">
    <property type="entry name" value="BTB/POZ_dom"/>
</dbReference>
<dbReference type="InterPro" id="IPR045005">
    <property type="entry name" value="BPM1-6"/>
</dbReference>
<keyword evidence="6" id="KW-1185">Reference proteome</keyword>